<dbReference type="RefSeq" id="WP_145212020.1">
    <property type="nucleotide sequence ID" value="NZ_CP036269.1"/>
</dbReference>
<dbReference type="Proteomes" id="UP000317171">
    <property type="component" value="Chromosome"/>
</dbReference>
<proteinExistence type="predicted"/>
<name>A0A517RAY7_9PLAN</name>
<accession>A0A517RAY7</accession>
<reference evidence="1 2" key="1">
    <citation type="submission" date="2019-02" db="EMBL/GenBank/DDBJ databases">
        <title>Deep-cultivation of Planctomycetes and their phenomic and genomic characterization uncovers novel biology.</title>
        <authorList>
            <person name="Wiegand S."/>
            <person name="Jogler M."/>
            <person name="Boedeker C."/>
            <person name="Pinto D."/>
            <person name="Vollmers J."/>
            <person name="Rivas-Marin E."/>
            <person name="Kohn T."/>
            <person name="Peeters S.H."/>
            <person name="Heuer A."/>
            <person name="Rast P."/>
            <person name="Oberbeckmann S."/>
            <person name="Bunk B."/>
            <person name="Jeske O."/>
            <person name="Meyerdierks A."/>
            <person name="Storesund J.E."/>
            <person name="Kallscheuer N."/>
            <person name="Luecker S."/>
            <person name="Lage O.M."/>
            <person name="Pohl T."/>
            <person name="Merkel B.J."/>
            <person name="Hornburger P."/>
            <person name="Mueller R.-W."/>
            <person name="Bruemmer F."/>
            <person name="Labrenz M."/>
            <person name="Spormann A.M."/>
            <person name="Op den Camp H."/>
            <person name="Overmann J."/>
            <person name="Amann R."/>
            <person name="Jetten M.S.M."/>
            <person name="Mascher T."/>
            <person name="Medema M.H."/>
            <person name="Devos D.P."/>
            <person name="Kaster A.-K."/>
            <person name="Ovreas L."/>
            <person name="Rohde M."/>
            <person name="Galperin M.Y."/>
            <person name="Jogler C."/>
        </authorList>
    </citation>
    <scope>NUCLEOTIDE SEQUENCE [LARGE SCALE GENOMIC DNA]</scope>
    <source>
        <strain evidence="1 2">Pan241w</strain>
    </source>
</reference>
<dbReference type="KEGG" id="gaz:Pan241w_11110"/>
<organism evidence="1 2">
    <name type="scientific">Gimesia alba</name>
    <dbReference type="NCBI Taxonomy" id="2527973"/>
    <lineage>
        <taxon>Bacteria</taxon>
        <taxon>Pseudomonadati</taxon>
        <taxon>Planctomycetota</taxon>
        <taxon>Planctomycetia</taxon>
        <taxon>Planctomycetales</taxon>
        <taxon>Planctomycetaceae</taxon>
        <taxon>Gimesia</taxon>
    </lineage>
</organism>
<sequence length="110" mass="12661">MTNLVKKTINELYEELKEEHHGKKYPYSDGSGYDITEVEFHEEEQVICVLLTDGGMFLQADYYWIDHDGVVRKDTSSSITSRLCPSEIAKYREILADPIKHSCGEWVVST</sequence>
<dbReference type="EMBL" id="CP036269">
    <property type="protein sequence ID" value="QDT41052.1"/>
    <property type="molecule type" value="Genomic_DNA"/>
</dbReference>
<keyword evidence="2" id="KW-1185">Reference proteome</keyword>
<evidence type="ECO:0000313" key="2">
    <source>
        <dbReference type="Proteomes" id="UP000317171"/>
    </source>
</evidence>
<gene>
    <name evidence="1" type="ORF">Pan241w_11110</name>
</gene>
<evidence type="ECO:0000313" key="1">
    <source>
        <dbReference type="EMBL" id="QDT41052.1"/>
    </source>
</evidence>
<dbReference type="AlphaFoldDB" id="A0A517RAY7"/>
<protein>
    <submittedName>
        <fullName evidence="1">Uncharacterized protein</fullName>
    </submittedName>
</protein>